<comment type="caution">
    <text evidence="4">The sequence shown here is derived from an EMBL/GenBank/DDBJ whole genome shotgun (WGS) entry which is preliminary data.</text>
</comment>
<dbReference type="Gene3D" id="3.40.50.720">
    <property type="entry name" value="NAD(P)-binding Rossmann-like Domain"/>
    <property type="match status" value="1"/>
</dbReference>
<name>A0A7J5B5Z6_9MICO</name>
<dbReference type="GO" id="GO:0008667">
    <property type="term" value="F:2,3-dihydro-2,3-dihydroxybenzoate dehydrogenase activity"/>
    <property type="evidence" value="ECO:0007669"/>
    <property type="project" value="InterPro"/>
</dbReference>
<dbReference type="Pfam" id="PF00106">
    <property type="entry name" value="adh_short"/>
    <property type="match status" value="1"/>
</dbReference>
<evidence type="ECO:0000313" key="4">
    <source>
        <dbReference type="EMBL" id="KAB1639533.1"/>
    </source>
</evidence>
<evidence type="ECO:0000256" key="1">
    <source>
        <dbReference type="ARBA" id="ARBA00006484"/>
    </source>
</evidence>
<dbReference type="PANTHER" id="PTHR24320">
    <property type="entry name" value="RETINOL DEHYDROGENASE"/>
    <property type="match status" value="1"/>
</dbReference>
<dbReference type="SUPFAM" id="SSF51735">
    <property type="entry name" value="NAD(P)-binding Rossmann-fold domains"/>
    <property type="match status" value="1"/>
</dbReference>
<gene>
    <name evidence="4" type="ORF">F8O03_04155</name>
</gene>
<dbReference type="AlphaFoldDB" id="A0A7J5B5Z6"/>
<reference evidence="4 5" key="1">
    <citation type="submission" date="2019-09" db="EMBL/GenBank/DDBJ databases">
        <title>Phylogeny of genus Pseudoclavibacter and closely related genus.</title>
        <authorList>
            <person name="Li Y."/>
        </authorList>
    </citation>
    <scope>NUCLEOTIDE SEQUENCE [LARGE SCALE GENOMIC DNA]</scope>
    <source>
        <strain evidence="4 5">THG-MD12</strain>
    </source>
</reference>
<dbReference type="OrthoDB" id="4577644at2"/>
<feature type="region of interest" description="Disordered" evidence="3">
    <location>
        <begin position="38"/>
        <end position="82"/>
    </location>
</feature>
<dbReference type="Proteomes" id="UP000490386">
    <property type="component" value="Unassembled WGS sequence"/>
</dbReference>
<sequence length="390" mass="40873">MAGRPERPAPHGWAARVPGHAVRAEAGRRGCTLRCLRGGSGARRARGHPLRKDGEPRRSLRRGLLPGRGAGRRRRVRAPAEYGRHDLTGRRYLITGASTGLGFFTARSLVGRGAEVVITGRSATRLAAAAAGTGRPDLTATLPFDIAELSEVDGAARTLLEGQNGGGGFDGVVLNAGVVHPPADRETTSDGVERVFATNVLGHFALLSRLTAEAALRESAAIVWLGSIAPALTRAHLQDVQLRGGYSSWNAYAQSKLATQVLAIEGDRRARAAGGHVRSLVAHPGYSTGGLTPTVAGVHEPSLGKRALDGLLAVAAQGKDDGALCQLRAVTDPELCGGETIVPARLTRGRPVLGTSHWRSYDSELGERLWDYCASLAGAAPDFSAISART</sequence>
<evidence type="ECO:0000256" key="2">
    <source>
        <dbReference type="ARBA" id="ARBA00023002"/>
    </source>
</evidence>
<protein>
    <submittedName>
        <fullName evidence="4">SDR family NAD(P)-dependent oxidoreductase</fullName>
    </submittedName>
</protein>
<evidence type="ECO:0000313" key="5">
    <source>
        <dbReference type="Proteomes" id="UP000490386"/>
    </source>
</evidence>
<evidence type="ECO:0000256" key="3">
    <source>
        <dbReference type="SAM" id="MobiDB-lite"/>
    </source>
</evidence>
<keyword evidence="2" id="KW-0560">Oxidoreductase</keyword>
<comment type="similarity">
    <text evidence="1">Belongs to the short-chain dehydrogenases/reductases (SDR) family.</text>
</comment>
<dbReference type="InterPro" id="IPR036291">
    <property type="entry name" value="NAD(P)-bd_dom_sf"/>
</dbReference>
<dbReference type="EMBL" id="WBJX01000001">
    <property type="protein sequence ID" value="KAB1639533.1"/>
    <property type="molecule type" value="Genomic_DNA"/>
</dbReference>
<organism evidence="4 5">
    <name type="scientific">Pseudoclavibacter terrae</name>
    <dbReference type="NCBI Taxonomy" id="1530195"/>
    <lineage>
        <taxon>Bacteria</taxon>
        <taxon>Bacillati</taxon>
        <taxon>Actinomycetota</taxon>
        <taxon>Actinomycetes</taxon>
        <taxon>Micrococcales</taxon>
        <taxon>Microbacteriaceae</taxon>
        <taxon>Pseudoclavibacter</taxon>
    </lineage>
</organism>
<dbReference type="PANTHER" id="PTHR24320:SF148">
    <property type="entry name" value="NAD(P)-BINDING ROSSMANN-FOLD SUPERFAMILY PROTEIN"/>
    <property type="match status" value="1"/>
</dbReference>
<dbReference type="InterPro" id="IPR002347">
    <property type="entry name" value="SDR_fam"/>
</dbReference>
<dbReference type="InterPro" id="IPR003560">
    <property type="entry name" value="DHB_DH"/>
</dbReference>
<dbReference type="GO" id="GO:0019290">
    <property type="term" value="P:siderophore biosynthetic process"/>
    <property type="evidence" value="ECO:0007669"/>
    <property type="project" value="InterPro"/>
</dbReference>
<dbReference type="PRINTS" id="PR01397">
    <property type="entry name" value="DHBDHDRGNASE"/>
</dbReference>
<proteinExistence type="inferred from homology"/>
<keyword evidence="5" id="KW-1185">Reference proteome</keyword>
<accession>A0A7J5B5Z6</accession>